<protein>
    <submittedName>
        <fullName evidence="10">Putative membrane protein YdgH</fullName>
    </submittedName>
</protein>
<dbReference type="PANTHER" id="PTHR33406:SF6">
    <property type="entry name" value="MEMBRANE PROTEIN YDGH-RELATED"/>
    <property type="match status" value="1"/>
</dbReference>
<feature type="transmembrane region" description="Helical" evidence="8">
    <location>
        <begin position="367"/>
        <end position="388"/>
    </location>
</feature>
<feature type="transmembrane region" description="Helical" evidence="8">
    <location>
        <begin position="333"/>
        <end position="355"/>
    </location>
</feature>
<name>A0A1J5QAM7_9ZZZZ</name>
<dbReference type="InterPro" id="IPR004869">
    <property type="entry name" value="MMPL_dom"/>
</dbReference>
<keyword evidence="3" id="KW-1003">Cell membrane</keyword>
<evidence type="ECO:0000256" key="1">
    <source>
        <dbReference type="ARBA" id="ARBA00004651"/>
    </source>
</evidence>
<dbReference type="PANTHER" id="PTHR33406">
    <property type="entry name" value="MEMBRANE PROTEIN MJ1562-RELATED"/>
    <property type="match status" value="1"/>
</dbReference>
<dbReference type="SUPFAM" id="SSF82866">
    <property type="entry name" value="Multidrug efflux transporter AcrB transmembrane domain"/>
    <property type="match status" value="2"/>
</dbReference>
<keyword evidence="6 8" id="KW-0472">Membrane</keyword>
<evidence type="ECO:0000256" key="3">
    <source>
        <dbReference type="ARBA" id="ARBA00022475"/>
    </source>
</evidence>
<evidence type="ECO:0000256" key="6">
    <source>
        <dbReference type="ARBA" id="ARBA00023136"/>
    </source>
</evidence>
<evidence type="ECO:0000259" key="9">
    <source>
        <dbReference type="Pfam" id="PF03176"/>
    </source>
</evidence>
<sequence>MPAPVVRVRDPGHVPGAFHPLEDAAHGLLGDPRRRGELALGVVRAGKKHDHGEARVVQVPRAEVDVPLALHPSGGSREQSAGRPARDVLRHADRSSSQLPRSASSPMILSMLRNSRGAVLRAVLVVVALAVWLGVGSFGGMAQGKLSTVQTNDAAAFLPSSAESTRAGVLGEAFVDTKTLPALLVVTPATGAVTASQTSTVRAFAAGISRLPLAGAGPGDPATVGAVLTGVPVVTPSKDGQALLVIIPITSASAGTLLADGKGVTTALVAGVRAAASTTLAPAGLQSWVTGPAGFVADLVNAFGGIDGILLLVALVAVLLILVLVYRSPLLPFVVMLTAVFGLSLAGLVVYELALHGVLVLNGQAQGILSILVVGAAVDYSLLVVARYREELRRVDGTYDAMRRALRASIAPISASAGTVAVGLLCLLLSDLASNRSLGPVAAIGIASAYLAAMTFLPALLLVGGARARFYFWPRIPRPGHDRAVETGLWTRVAALVGRRSRAVWVVTALVLVAGAAFLPTLHATGTSQTDVFLTKVDAVAGEKVLAQHFEAGLVQPSFVVAPVADQHAVLAAATGTPGVASATVVSAATAGPPGTSPADAAPKVIDGRVRIDVVTAAASDTQAAVATVRDLRSAVHAASSSALVGGVAAQSLDSQLSGERDLRVIVPAVLLVILLILMLLLRSVVAAVVLMAANVLSFAATLGVAAILFNHVFGFPGADPAVPLYAFCFLVALGVDYSIFLMTRVREEAAEVGTRAGVRRGLAVTGSVITSAGIVLAATFAALGVIPLLFLAQLAFIVAFGVLVDTLVVRSLLVPALVHDIGRRTWWPGSLSRGAE</sequence>
<evidence type="ECO:0000256" key="4">
    <source>
        <dbReference type="ARBA" id="ARBA00022692"/>
    </source>
</evidence>
<dbReference type="GO" id="GO:0005886">
    <property type="term" value="C:plasma membrane"/>
    <property type="evidence" value="ECO:0007669"/>
    <property type="project" value="UniProtKB-SubCell"/>
</dbReference>
<feature type="transmembrane region" description="Helical" evidence="8">
    <location>
        <begin position="763"/>
        <end position="791"/>
    </location>
</feature>
<gene>
    <name evidence="10" type="primary">ydgH_1</name>
    <name evidence="10" type="ORF">GALL_412710</name>
</gene>
<dbReference type="AlphaFoldDB" id="A0A1J5QAM7"/>
<organism evidence="10">
    <name type="scientific">mine drainage metagenome</name>
    <dbReference type="NCBI Taxonomy" id="410659"/>
    <lineage>
        <taxon>unclassified sequences</taxon>
        <taxon>metagenomes</taxon>
        <taxon>ecological metagenomes</taxon>
    </lineage>
</organism>
<feature type="domain" description="Membrane transport protein MMPL" evidence="9">
    <location>
        <begin position="606"/>
        <end position="829"/>
    </location>
</feature>
<dbReference type="InterPro" id="IPR050545">
    <property type="entry name" value="Mycobact_MmpL"/>
</dbReference>
<evidence type="ECO:0000256" key="7">
    <source>
        <dbReference type="SAM" id="MobiDB-lite"/>
    </source>
</evidence>
<feature type="transmembrane region" description="Helical" evidence="8">
    <location>
        <begin position="308"/>
        <end position="326"/>
    </location>
</feature>
<feature type="transmembrane region" description="Helical" evidence="8">
    <location>
        <begin position="663"/>
        <end position="682"/>
    </location>
</feature>
<comment type="caution">
    <text evidence="10">The sequence shown here is derived from an EMBL/GenBank/DDBJ whole genome shotgun (WGS) entry which is preliminary data.</text>
</comment>
<feature type="transmembrane region" description="Helical" evidence="8">
    <location>
        <begin position="409"/>
        <end position="430"/>
    </location>
</feature>
<feature type="domain" description="Membrane transport protein MMPL" evidence="9">
    <location>
        <begin position="157"/>
        <end position="503"/>
    </location>
</feature>
<feature type="transmembrane region" description="Helical" evidence="8">
    <location>
        <begin position="118"/>
        <end position="142"/>
    </location>
</feature>
<feature type="compositionally biased region" description="Basic and acidic residues" evidence="7">
    <location>
        <begin position="84"/>
        <end position="94"/>
    </location>
</feature>
<feature type="transmembrane region" description="Helical" evidence="8">
    <location>
        <begin position="442"/>
        <end position="463"/>
    </location>
</feature>
<feature type="region of interest" description="Disordered" evidence="7">
    <location>
        <begin position="68"/>
        <end position="103"/>
    </location>
</feature>
<proteinExistence type="inferred from homology"/>
<dbReference type="Gene3D" id="1.20.1640.10">
    <property type="entry name" value="Multidrug efflux transporter AcrB transmembrane domain"/>
    <property type="match status" value="2"/>
</dbReference>
<feature type="transmembrane region" description="Helical" evidence="8">
    <location>
        <begin position="797"/>
        <end position="819"/>
    </location>
</feature>
<keyword evidence="4 8" id="KW-0812">Transmembrane</keyword>
<comment type="similarity">
    <text evidence="2">Belongs to the resistance-nodulation-cell division (RND) (TC 2.A.6) family. MmpL subfamily.</text>
</comment>
<evidence type="ECO:0000313" key="10">
    <source>
        <dbReference type="EMBL" id="OIQ77039.1"/>
    </source>
</evidence>
<reference evidence="10" key="1">
    <citation type="submission" date="2016-10" db="EMBL/GenBank/DDBJ databases">
        <title>Sequence of Gallionella enrichment culture.</title>
        <authorList>
            <person name="Poehlein A."/>
            <person name="Muehling M."/>
            <person name="Daniel R."/>
        </authorList>
    </citation>
    <scope>NUCLEOTIDE SEQUENCE</scope>
</reference>
<evidence type="ECO:0000256" key="2">
    <source>
        <dbReference type="ARBA" id="ARBA00010157"/>
    </source>
</evidence>
<keyword evidence="5 8" id="KW-1133">Transmembrane helix</keyword>
<comment type="subcellular location">
    <subcellularLocation>
        <location evidence="1">Cell membrane</location>
        <topology evidence="1">Multi-pass membrane protein</topology>
    </subcellularLocation>
</comment>
<feature type="transmembrane region" description="Helical" evidence="8">
    <location>
        <begin position="689"/>
        <end position="710"/>
    </location>
</feature>
<dbReference type="EMBL" id="MLJW01001710">
    <property type="protein sequence ID" value="OIQ77039.1"/>
    <property type="molecule type" value="Genomic_DNA"/>
</dbReference>
<feature type="transmembrane region" description="Helical" evidence="8">
    <location>
        <begin position="722"/>
        <end position="742"/>
    </location>
</feature>
<feature type="transmembrane region" description="Helical" evidence="8">
    <location>
        <begin position="503"/>
        <end position="522"/>
    </location>
</feature>
<evidence type="ECO:0000256" key="8">
    <source>
        <dbReference type="SAM" id="Phobius"/>
    </source>
</evidence>
<dbReference type="Pfam" id="PF03176">
    <property type="entry name" value="MMPL"/>
    <property type="match status" value="2"/>
</dbReference>
<accession>A0A1J5QAM7</accession>
<evidence type="ECO:0000256" key="5">
    <source>
        <dbReference type="ARBA" id="ARBA00022989"/>
    </source>
</evidence>